<dbReference type="RefSeq" id="XP_004333840.1">
    <property type="nucleotide sequence ID" value="XM_004333792.1"/>
</dbReference>
<dbReference type="Gene3D" id="3.60.10.10">
    <property type="entry name" value="Endonuclease/exonuclease/phosphatase"/>
    <property type="match status" value="1"/>
</dbReference>
<dbReference type="KEGG" id="acan:ACA1_363260"/>
<name>L8GFP9_ACACF</name>
<dbReference type="AlphaFoldDB" id="L8GFP9"/>
<keyword evidence="1" id="KW-0255">Endonuclease</keyword>
<organism evidence="1 2">
    <name type="scientific">Acanthamoeba castellanii (strain ATCC 30010 / Neff)</name>
    <dbReference type="NCBI Taxonomy" id="1257118"/>
    <lineage>
        <taxon>Eukaryota</taxon>
        <taxon>Amoebozoa</taxon>
        <taxon>Discosea</taxon>
        <taxon>Longamoebia</taxon>
        <taxon>Centramoebida</taxon>
        <taxon>Acanthamoebidae</taxon>
        <taxon>Acanthamoeba</taxon>
    </lineage>
</organism>
<keyword evidence="2" id="KW-1185">Reference proteome</keyword>
<dbReference type="VEuPathDB" id="AmoebaDB:ACA1_363260"/>
<keyword evidence="1" id="KW-0540">Nuclease</keyword>
<dbReference type="SUPFAM" id="SSF56219">
    <property type="entry name" value="DNase I-like"/>
    <property type="match status" value="1"/>
</dbReference>
<reference evidence="1 2" key="1">
    <citation type="journal article" date="2013" name="Genome Biol.">
        <title>Genome of Acanthamoeba castellanii highlights extensive lateral gene transfer and early evolution of tyrosine kinase signaling.</title>
        <authorList>
            <person name="Clarke M."/>
            <person name="Lohan A.J."/>
            <person name="Liu B."/>
            <person name="Lagkouvardos I."/>
            <person name="Roy S."/>
            <person name="Zafar N."/>
            <person name="Bertelli C."/>
            <person name="Schilde C."/>
            <person name="Kianianmomeni A."/>
            <person name="Burglin T.R."/>
            <person name="Frech C."/>
            <person name="Turcotte B."/>
            <person name="Kopec K.O."/>
            <person name="Synnott J.M."/>
            <person name="Choo C."/>
            <person name="Paponov I."/>
            <person name="Finkler A."/>
            <person name="Soon Heng Tan C."/>
            <person name="Hutchins A.P."/>
            <person name="Weinmeier T."/>
            <person name="Rattei T."/>
            <person name="Chu J.S."/>
            <person name="Gimenez G."/>
            <person name="Irimia M."/>
            <person name="Rigden D.J."/>
            <person name="Fitzpatrick D.A."/>
            <person name="Lorenzo-Morales J."/>
            <person name="Bateman A."/>
            <person name="Chiu C.H."/>
            <person name="Tang P."/>
            <person name="Hegemann P."/>
            <person name="Fromm H."/>
            <person name="Raoult D."/>
            <person name="Greub G."/>
            <person name="Miranda-Saavedra D."/>
            <person name="Chen N."/>
            <person name="Nash P."/>
            <person name="Ginger M.L."/>
            <person name="Horn M."/>
            <person name="Schaap P."/>
            <person name="Caler L."/>
            <person name="Loftus B."/>
        </authorList>
    </citation>
    <scope>NUCLEOTIDE SEQUENCE [LARGE SCALE GENOMIC DNA]</scope>
    <source>
        <strain evidence="1 2">Neff</strain>
    </source>
</reference>
<dbReference type="GO" id="GO:0004527">
    <property type="term" value="F:exonuclease activity"/>
    <property type="evidence" value="ECO:0007669"/>
    <property type="project" value="UniProtKB-KW"/>
</dbReference>
<evidence type="ECO:0000313" key="1">
    <source>
        <dbReference type="EMBL" id="ELR11827.1"/>
    </source>
</evidence>
<accession>L8GFP9</accession>
<dbReference type="GeneID" id="14912226"/>
<proteinExistence type="predicted"/>
<dbReference type="GO" id="GO:0004519">
    <property type="term" value="F:endonuclease activity"/>
    <property type="evidence" value="ECO:0007669"/>
    <property type="project" value="UniProtKB-KW"/>
</dbReference>
<dbReference type="InterPro" id="IPR036691">
    <property type="entry name" value="Endo/exonu/phosph_ase_sf"/>
</dbReference>
<sequence length="322" mass="35602">MQSTDVYHTTLRTTSLLGVAGENAKVKRRTLNINDAVGEEKVPGFEFKKRLPGILGLIREQKPDLLFLVEATQAEHINLLGFELSSMGFRVVFGEGNASPGCTANVIGFNSTRFHLTHTENIQLLSDDPQVPGDQSMPNGWGANLFVARVLLCHNSKVAVPKRELLLGVTHFPIHAASGAACTEALRLWLQIHDKQRYIVSGDLNTFHDKGGPDQIAKLRAVATVEGESSICHATGRKVLSTYFGFPHDKFKFDIDKFLDPLDYVIINPVFGMFDGPLFTDTRFIPSTSHNDDDIENASAEAPLLRYTSDHLPLFANLEVFL</sequence>
<gene>
    <name evidence="1" type="ORF">ACA1_363260</name>
</gene>
<dbReference type="Proteomes" id="UP000011083">
    <property type="component" value="Unassembled WGS sequence"/>
</dbReference>
<keyword evidence="1" id="KW-0378">Hydrolase</keyword>
<keyword evidence="1" id="KW-0269">Exonuclease</keyword>
<dbReference type="EMBL" id="KB008147">
    <property type="protein sequence ID" value="ELR11827.1"/>
    <property type="molecule type" value="Genomic_DNA"/>
</dbReference>
<protein>
    <submittedName>
        <fullName evidence="1">Endonuclease/exonuclease/phosphatase family protein</fullName>
    </submittedName>
</protein>
<evidence type="ECO:0000313" key="2">
    <source>
        <dbReference type="Proteomes" id="UP000011083"/>
    </source>
</evidence>